<keyword evidence="2" id="KW-1185">Reference proteome</keyword>
<organism evidence="1 2">
    <name type="scientific">Brachionus plicatilis</name>
    <name type="common">Marine rotifer</name>
    <name type="synonym">Brachionus muelleri</name>
    <dbReference type="NCBI Taxonomy" id="10195"/>
    <lineage>
        <taxon>Eukaryota</taxon>
        <taxon>Metazoa</taxon>
        <taxon>Spiralia</taxon>
        <taxon>Gnathifera</taxon>
        <taxon>Rotifera</taxon>
        <taxon>Eurotatoria</taxon>
        <taxon>Monogononta</taxon>
        <taxon>Pseudotrocha</taxon>
        <taxon>Ploima</taxon>
        <taxon>Brachionidae</taxon>
        <taxon>Brachionus</taxon>
    </lineage>
</organism>
<protein>
    <submittedName>
        <fullName evidence="1">Uncharacterized protein</fullName>
    </submittedName>
</protein>
<proteinExistence type="predicted"/>
<dbReference type="EMBL" id="REGN01001117">
    <property type="protein sequence ID" value="RNA36852.1"/>
    <property type="molecule type" value="Genomic_DNA"/>
</dbReference>
<evidence type="ECO:0000313" key="2">
    <source>
        <dbReference type="Proteomes" id="UP000276133"/>
    </source>
</evidence>
<name>A0A3M7SMA9_BRAPC</name>
<gene>
    <name evidence="1" type="ORF">BpHYR1_025928</name>
</gene>
<dbReference type="AlphaFoldDB" id="A0A3M7SMA9"/>
<reference evidence="1 2" key="1">
    <citation type="journal article" date="2018" name="Sci. Rep.">
        <title>Genomic signatures of local adaptation to the degree of environmental predictability in rotifers.</title>
        <authorList>
            <person name="Franch-Gras L."/>
            <person name="Hahn C."/>
            <person name="Garcia-Roger E.M."/>
            <person name="Carmona M.J."/>
            <person name="Serra M."/>
            <person name="Gomez A."/>
        </authorList>
    </citation>
    <scope>NUCLEOTIDE SEQUENCE [LARGE SCALE GENOMIC DNA]</scope>
    <source>
        <strain evidence="1">HYR1</strain>
    </source>
</reference>
<evidence type="ECO:0000313" key="1">
    <source>
        <dbReference type="EMBL" id="RNA36852.1"/>
    </source>
</evidence>
<accession>A0A3M7SMA9</accession>
<dbReference type="Proteomes" id="UP000276133">
    <property type="component" value="Unassembled WGS sequence"/>
</dbReference>
<sequence length="87" mass="10067">MNVLEGPRQYCIGVRPVQSYHAFNCPAEIRVTCKKREKNKYAITKCNLTHDNHPTGKDIFLFKDLVLRVFVDLGYNPIKEILVLQGF</sequence>
<comment type="caution">
    <text evidence="1">The sequence shown here is derived from an EMBL/GenBank/DDBJ whole genome shotgun (WGS) entry which is preliminary data.</text>
</comment>